<evidence type="ECO:0000313" key="1">
    <source>
        <dbReference type="EMBL" id="URD95186.1"/>
    </source>
</evidence>
<protein>
    <submittedName>
        <fullName evidence="1">Uncharacterized protein</fullName>
    </submittedName>
</protein>
<dbReference type="Proteomes" id="UP001055439">
    <property type="component" value="Chromosome 4"/>
</dbReference>
<keyword evidence="2" id="KW-1185">Reference proteome</keyword>
<reference evidence="1" key="1">
    <citation type="submission" date="2022-05" db="EMBL/GenBank/DDBJ databases">
        <title>The Musa troglodytarum L. genome provides insights into the mechanism of non-climacteric behaviour and enrichment of carotenoids.</title>
        <authorList>
            <person name="Wang J."/>
        </authorList>
    </citation>
    <scope>NUCLEOTIDE SEQUENCE</scope>
    <source>
        <tissue evidence="1">Leaf</tissue>
    </source>
</reference>
<accession>A0A9E7FHC5</accession>
<gene>
    <name evidence="1" type="ORF">MUK42_29179</name>
</gene>
<evidence type="ECO:0000313" key="2">
    <source>
        <dbReference type="Proteomes" id="UP001055439"/>
    </source>
</evidence>
<sequence>MRLSLGDAIDEVGATFNTSEKRGLARWREEDIVVVCRYNGAEEFAIVIARCRKGVAESGGALVIVIYTRCPIITINSTKAGFFHLYFSSGGAATQCGTTQHCLSLSLSPLFVMPRRKPSIVKPPSCRAVTASDDPCESSLPLCSFTVDPLGRVWSSGQCLMAKYNRPVGSQSSVGDSADASDHRLIQAAEPISNCLDLECVGSEVYRQDHQEQPSGIKFNHCIPISGHCISTNQRPALIIR</sequence>
<dbReference type="AlphaFoldDB" id="A0A9E7FHC5"/>
<organism evidence="1 2">
    <name type="scientific">Musa troglodytarum</name>
    <name type="common">fe'i banana</name>
    <dbReference type="NCBI Taxonomy" id="320322"/>
    <lineage>
        <taxon>Eukaryota</taxon>
        <taxon>Viridiplantae</taxon>
        <taxon>Streptophyta</taxon>
        <taxon>Embryophyta</taxon>
        <taxon>Tracheophyta</taxon>
        <taxon>Spermatophyta</taxon>
        <taxon>Magnoliopsida</taxon>
        <taxon>Liliopsida</taxon>
        <taxon>Zingiberales</taxon>
        <taxon>Musaceae</taxon>
        <taxon>Musa</taxon>
    </lineage>
</organism>
<name>A0A9E7FHC5_9LILI</name>
<dbReference type="EMBL" id="CP097506">
    <property type="protein sequence ID" value="URD95186.1"/>
    <property type="molecule type" value="Genomic_DNA"/>
</dbReference>
<proteinExistence type="predicted"/>